<feature type="region of interest" description="Disordered" evidence="1">
    <location>
        <begin position="129"/>
        <end position="166"/>
    </location>
</feature>
<dbReference type="Proteomes" id="UP000294933">
    <property type="component" value="Unassembled WGS sequence"/>
</dbReference>
<gene>
    <name evidence="2" type="ORF">BD410DRAFT_834982</name>
</gene>
<feature type="compositionally biased region" description="Polar residues" evidence="1">
    <location>
        <begin position="150"/>
        <end position="166"/>
    </location>
</feature>
<proteinExistence type="predicted"/>
<dbReference type="AlphaFoldDB" id="A0A4Y7QNZ9"/>
<feature type="compositionally biased region" description="Basic and acidic residues" evidence="1">
    <location>
        <begin position="1"/>
        <end position="12"/>
    </location>
</feature>
<sequence>MPPRPLPDEPRTRRSRPIRPSVRRGPPVPQSNHENAQSASPDFTTSGMSPLPTPSPVQRPMAASESAVNASPVEMPSRHTASSITDNDCDHPQLNTVVNIQPADVGREDGGAPRNTQYQRPAAFLKLPFRRAPVSNSSTHVADGERNGPAQPSINPTPVRSDQQEPQFHLDVSQSLLFPVRATPWTAPVAQVPSTFATPDPQSTPASQTTGYPSANNTHFAGNHAGAPPYSENTISRTTRATDARISAPRETPGAIFGSGGHAEFDAHATDVWLETVRQQFEESSIDVPTIPSPLLFFAFKELTAREILVIPHVTIPPIITLKAILNLVMKSGTSVASTLRAYLTQSIPEHFTVGSSLVPWDPSMACHSHFSSGYINHGTISRLDDWESAQFSVPVRAATESMIRTQLLHGYALHEDTPVLVVYVSQQARRVHTVAGTAPASDPPTDIYQCIVSRLPILSPYIDGLRSNSYEAAYERYIRHHCQLWLNPKDVVSHWMGFFPSSGVQGELLEIIVPCLKNLQMTDEKLLQSLEIFSLMRTPQQFNYQKLSTLELSYTLTSLDKIVSERWPDNGKMF</sequence>
<feature type="compositionally biased region" description="Polar residues" evidence="1">
    <location>
        <begin position="30"/>
        <end position="48"/>
    </location>
</feature>
<evidence type="ECO:0000313" key="3">
    <source>
        <dbReference type="Proteomes" id="UP000294933"/>
    </source>
</evidence>
<feature type="region of interest" description="Disordered" evidence="1">
    <location>
        <begin position="1"/>
        <end position="94"/>
    </location>
</feature>
<accession>A0A4Y7QNZ9</accession>
<dbReference type="EMBL" id="ML170157">
    <property type="protein sequence ID" value="TDL28981.1"/>
    <property type="molecule type" value="Genomic_DNA"/>
</dbReference>
<evidence type="ECO:0000313" key="2">
    <source>
        <dbReference type="EMBL" id="TDL28981.1"/>
    </source>
</evidence>
<keyword evidence="3" id="KW-1185">Reference proteome</keyword>
<name>A0A4Y7QNZ9_9AGAM</name>
<reference evidence="2 3" key="1">
    <citation type="submission" date="2018-06" db="EMBL/GenBank/DDBJ databases">
        <title>A transcriptomic atlas of mushroom development highlights an independent origin of complex multicellularity.</title>
        <authorList>
            <consortium name="DOE Joint Genome Institute"/>
            <person name="Krizsan K."/>
            <person name="Almasi E."/>
            <person name="Merenyi Z."/>
            <person name="Sahu N."/>
            <person name="Viragh M."/>
            <person name="Koszo T."/>
            <person name="Mondo S."/>
            <person name="Kiss B."/>
            <person name="Balint B."/>
            <person name="Kues U."/>
            <person name="Barry K."/>
            <person name="Hegedus J.C."/>
            <person name="Henrissat B."/>
            <person name="Johnson J."/>
            <person name="Lipzen A."/>
            <person name="Ohm R."/>
            <person name="Nagy I."/>
            <person name="Pangilinan J."/>
            <person name="Yan J."/>
            <person name="Xiong Y."/>
            <person name="Grigoriev I.V."/>
            <person name="Hibbett D.S."/>
            <person name="Nagy L.G."/>
        </authorList>
    </citation>
    <scope>NUCLEOTIDE SEQUENCE [LARGE SCALE GENOMIC DNA]</scope>
    <source>
        <strain evidence="2 3">SZMC22713</strain>
    </source>
</reference>
<organism evidence="2 3">
    <name type="scientific">Rickenella mellea</name>
    <dbReference type="NCBI Taxonomy" id="50990"/>
    <lineage>
        <taxon>Eukaryota</taxon>
        <taxon>Fungi</taxon>
        <taxon>Dikarya</taxon>
        <taxon>Basidiomycota</taxon>
        <taxon>Agaricomycotina</taxon>
        <taxon>Agaricomycetes</taxon>
        <taxon>Hymenochaetales</taxon>
        <taxon>Rickenellaceae</taxon>
        <taxon>Rickenella</taxon>
    </lineage>
</organism>
<protein>
    <submittedName>
        <fullName evidence="2">Uncharacterized protein</fullName>
    </submittedName>
</protein>
<evidence type="ECO:0000256" key="1">
    <source>
        <dbReference type="SAM" id="MobiDB-lite"/>
    </source>
</evidence>
<dbReference type="VEuPathDB" id="FungiDB:BD410DRAFT_834982"/>
<feature type="region of interest" description="Disordered" evidence="1">
    <location>
        <begin position="192"/>
        <end position="217"/>
    </location>
</feature>